<reference evidence="2" key="2">
    <citation type="submission" date="2020-09" db="EMBL/GenBank/DDBJ databases">
        <authorList>
            <person name="Sun Q."/>
            <person name="Zhou Y."/>
        </authorList>
    </citation>
    <scope>NUCLEOTIDE SEQUENCE</scope>
    <source>
        <strain evidence="2">CGMCC 1.15360</strain>
    </source>
</reference>
<dbReference type="RefSeq" id="WP_066772496.1">
    <property type="nucleotide sequence ID" value="NZ_BMIP01000001.1"/>
</dbReference>
<dbReference type="Proteomes" id="UP000612349">
    <property type="component" value="Unassembled WGS sequence"/>
</dbReference>
<protein>
    <recommendedName>
        <fullName evidence="1">TniQ domain-containing protein</fullName>
    </recommendedName>
</protein>
<dbReference type="InterPro" id="IPR009492">
    <property type="entry name" value="TniQ"/>
</dbReference>
<dbReference type="AlphaFoldDB" id="A0A916YRC9"/>
<organism evidence="2 3">
    <name type="scientific">Croceicoccus mobilis</name>
    <dbReference type="NCBI Taxonomy" id="1703339"/>
    <lineage>
        <taxon>Bacteria</taxon>
        <taxon>Pseudomonadati</taxon>
        <taxon>Pseudomonadota</taxon>
        <taxon>Alphaproteobacteria</taxon>
        <taxon>Sphingomonadales</taxon>
        <taxon>Erythrobacteraceae</taxon>
        <taxon>Croceicoccus</taxon>
    </lineage>
</organism>
<evidence type="ECO:0000313" key="3">
    <source>
        <dbReference type="Proteomes" id="UP000612349"/>
    </source>
</evidence>
<keyword evidence="3" id="KW-1185">Reference proteome</keyword>
<accession>A0A916YRC9</accession>
<evidence type="ECO:0000313" key="2">
    <source>
        <dbReference type="EMBL" id="GGD56393.1"/>
    </source>
</evidence>
<gene>
    <name evidence="2" type="ORF">GCM10010990_02020</name>
</gene>
<comment type="caution">
    <text evidence="2">The sequence shown here is derived from an EMBL/GenBank/DDBJ whole genome shotgun (WGS) entry which is preliminary data.</text>
</comment>
<dbReference type="OrthoDB" id="6917259at2"/>
<feature type="domain" description="TniQ" evidence="1">
    <location>
        <begin position="3"/>
        <end position="132"/>
    </location>
</feature>
<name>A0A916YRC9_9SPHN</name>
<dbReference type="Pfam" id="PF06527">
    <property type="entry name" value="TniQ"/>
    <property type="match status" value="1"/>
</dbReference>
<sequence>MLPFIVSPIPGENLHGYVRRLCDANFLTNLRQGRAAAGITGLTPTSSDDRLWERLSEVSGQTIEVLHSMRWRPAASDMLQGLVTFCGQMIQKKFLRTGQLRICPECVRETGVIHDAWFLFYAVACPRHGKLLVDHCDACVGADGEPRPFQLISAAHPWECRCGRHFGEIVAPAASPGLIDAMSALFEPLAGINQTRAQSRLNERFRALPANDLMTTIDIIGVAATTPAEEDDPVHTESIRYRHGLIDQSLSFEQCLCRVEVAAATMSDWPNSYYDLVDTITYRNEAVRHHLPEREAFATAIGQMILFPRKGLSGVPLPALQEAIDSYCADRLNVRRRRRNLATSIPVARTLPPNASISAFLKTIEGRASRDRVRKAYELKLRELTEHCSFDNPQLLADRLWAEINACLEACANSVSSVSAARILEGTPYDRRLLGWNHPDLLMPDTSLDSFFGKRSESYRLSDVLAVKAAIFGRVQIIDGATGMMRLRDALRHLLVLRYKKQQMLLDIKRGAIPLYATKQDLTFLDLLIDPVQANFEIVNWLTRSCLLEPLFVAIGQVRHLLDRAGFDRKKITSEYLADARKNGEIAFEMHSVFDGTRHHPSYRYRLSDLIPTCTEGDSVRES</sequence>
<dbReference type="EMBL" id="BMIP01000001">
    <property type="protein sequence ID" value="GGD56393.1"/>
    <property type="molecule type" value="Genomic_DNA"/>
</dbReference>
<proteinExistence type="predicted"/>
<reference evidence="2" key="1">
    <citation type="journal article" date="2014" name="Int. J. Syst. Evol. Microbiol.">
        <title>Complete genome sequence of Corynebacterium casei LMG S-19264T (=DSM 44701T), isolated from a smear-ripened cheese.</title>
        <authorList>
            <consortium name="US DOE Joint Genome Institute (JGI-PGF)"/>
            <person name="Walter F."/>
            <person name="Albersmeier A."/>
            <person name="Kalinowski J."/>
            <person name="Ruckert C."/>
        </authorList>
    </citation>
    <scope>NUCLEOTIDE SEQUENCE</scope>
    <source>
        <strain evidence="2">CGMCC 1.15360</strain>
    </source>
</reference>
<evidence type="ECO:0000259" key="1">
    <source>
        <dbReference type="Pfam" id="PF06527"/>
    </source>
</evidence>